<dbReference type="RefSeq" id="WP_093262455.1">
    <property type="nucleotide sequence ID" value="NZ_FNKK01000002.1"/>
</dbReference>
<protein>
    <submittedName>
        <fullName evidence="2">Hypothetical membrane protein</fullName>
    </submittedName>
</protein>
<proteinExistence type="predicted"/>
<evidence type="ECO:0000256" key="1">
    <source>
        <dbReference type="SAM" id="Phobius"/>
    </source>
</evidence>
<accession>A0A1H1HZP4</accession>
<feature type="transmembrane region" description="Helical" evidence="1">
    <location>
        <begin position="49"/>
        <end position="68"/>
    </location>
</feature>
<feature type="transmembrane region" description="Helical" evidence="1">
    <location>
        <begin position="146"/>
        <end position="165"/>
    </location>
</feature>
<feature type="transmembrane region" description="Helical" evidence="1">
    <location>
        <begin position="80"/>
        <end position="99"/>
    </location>
</feature>
<name>A0A1H1HZP4_9ACTN</name>
<dbReference type="Proteomes" id="UP000217103">
    <property type="component" value="Unassembled WGS sequence"/>
</dbReference>
<keyword evidence="1" id="KW-0472">Membrane</keyword>
<keyword evidence="3" id="KW-1185">Reference proteome</keyword>
<feature type="transmembrane region" description="Helical" evidence="1">
    <location>
        <begin position="119"/>
        <end position="139"/>
    </location>
</feature>
<sequence>MAPRALLWTGIAGPALFTLVWLVEGAIRPGYDPMRSWISELALSDRGWIQIANFLVSGLLLALYGLALRRALRDGPGAVWGPRLVTAAGTALVLAGVFVIDPGTYVPAGVPAGTTWHGILHDVFGPIVFGCVAIAAVVLSRRFTPWIGWTVATAVITLWTTAGVLNGMDHAGVWSPAPAGLLQRLSVLVGFAYLAWVARRLLSTAAGRPARAGRESAAS</sequence>
<dbReference type="Pfam" id="PF06197">
    <property type="entry name" value="DUF998"/>
    <property type="match status" value="1"/>
</dbReference>
<keyword evidence="1" id="KW-0812">Transmembrane</keyword>
<dbReference type="EMBL" id="FNKK01000002">
    <property type="protein sequence ID" value="SDR30789.1"/>
    <property type="molecule type" value="Genomic_DNA"/>
</dbReference>
<dbReference type="STRING" id="35622.SAMN04489764_4996"/>
<dbReference type="AlphaFoldDB" id="A0A1H1HZP4"/>
<feature type="transmembrane region" description="Helical" evidence="1">
    <location>
        <begin position="185"/>
        <end position="202"/>
    </location>
</feature>
<evidence type="ECO:0000313" key="2">
    <source>
        <dbReference type="EMBL" id="SDR30789.1"/>
    </source>
</evidence>
<dbReference type="OrthoDB" id="8159487at2"/>
<keyword evidence="1" id="KW-1133">Transmembrane helix</keyword>
<dbReference type="InterPro" id="IPR009339">
    <property type="entry name" value="DUF998"/>
</dbReference>
<organism evidence="2 3">
    <name type="scientific">Thermostaphylospora chromogena</name>
    <dbReference type="NCBI Taxonomy" id="35622"/>
    <lineage>
        <taxon>Bacteria</taxon>
        <taxon>Bacillati</taxon>
        <taxon>Actinomycetota</taxon>
        <taxon>Actinomycetes</taxon>
        <taxon>Streptosporangiales</taxon>
        <taxon>Thermomonosporaceae</taxon>
        <taxon>Thermostaphylospora</taxon>
    </lineage>
</organism>
<reference evidence="2 3" key="1">
    <citation type="submission" date="2016-10" db="EMBL/GenBank/DDBJ databases">
        <authorList>
            <person name="de Groot N.N."/>
        </authorList>
    </citation>
    <scope>NUCLEOTIDE SEQUENCE [LARGE SCALE GENOMIC DNA]</scope>
    <source>
        <strain evidence="2 3">DSM 43794</strain>
    </source>
</reference>
<gene>
    <name evidence="2" type="ORF">SAMN04489764_4996</name>
</gene>
<evidence type="ECO:0000313" key="3">
    <source>
        <dbReference type="Proteomes" id="UP000217103"/>
    </source>
</evidence>